<organism evidence="1 2">
    <name type="scientific">Pocillopora damicornis</name>
    <name type="common">Cauliflower coral</name>
    <name type="synonym">Millepora damicornis</name>
    <dbReference type="NCBI Taxonomy" id="46731"/>
    <lineage>
        <taxon>Eukaryota</taxon>
        <taxon>Metazoa</taxon>
        <taxon>Cnidaria</taxon>
        <taxon>Anthozoa</taxon>
        <taxon>Hexacorallia</taxon>
        <taxon>Scleractinia</taxon>
        <taxon>Astrocoeniina</taxon>
        <taxon>Pocilloporidae</taxon>
        <taxon>Pocillopora</taxon>
    </lineage>
</organism>
<feature type="non-terminal residue" evidence="1">
    <location>
        <position position="1"/>
    </location>
</feature>
<evidence type="ECO:0000313" key="1">
    <source>
        <dbReference type="EMBL" id="RMX61325.1"/>
    </source>
</evidence>
<dbReference type="Proteomes" id="UP000275408">
    <property type="component" value="Unassembled WGS sequence"/>
</dbReference>
<proteinExistence type="predicted"/>
<accession>A0A3M6V607</accession>
<evidence type="ECO:0000313" key="2">
    <source>
        <dbReference type="Proteomes" id="UP000275408"/>
    </source>
</evidence>
<gene>
    <name evidence="1" type="ORF">pdam_00018094</name>
</gene>
<name>A0A3M6V607_POCDA</name>
<sequence length="115" mass="13623">TSALKCNYDYDLLDLDNHLLAFYKQIIFYWQDVATATPKNKNEVLSQPIWTFFLLFPKIERKHCKKVPKTQLRLPPQFVHCHARQYIVCCLTLKIYLHQLLRKKLLASGVEKSDD</sequence>
<reference evidence="1 2" key="1">
    <citation type="journal article" date="2018" name="Sci. Rep.">
        <title>Comparative analysis of the Pocillopora damicornis genome highlights role of immune system in coral evolution.</title>
        <authorList>
            <person name="Cunning R."/>
            <person name="Bay R.A."/>
            <person name="Gillette P."/>
            <person name="Baker A.C."/>
            <person name="Traylor-Knowles N."/>
        </authorList>
    </citation>
    <scope>NUCLEOTIDE SEQUENCE [LARGE SCALE GENOMIC DNA]</scope>
    <source>
        <strain evidence="1">RSMAS</strain>
        <tissue evidence="1">Whole animal</tissue>
    </source>
</reference>
<keyword evidence="2" id="KW-1185">Reference proteome</keyword>
<dbReference type="AlphaFoldDB" id="A0A3M6V607"/>
<comment type="caution">
    <text evidence="1">The sequence shown here is derived from an EMBL/GenBank/DDBJ whole genome shotgun (WGS) entry which is preliminary data.</text>
</comment>
<dbReference type="EMBL" id="RCHS01000050">
    <property type="protein sequence ID" value="RMX61325.1"/>
    <property type="molecule type" value="Genomic_DNA"/>
</dbReference>
<protein>
    <submittedName>
        <fullName evidence="1">Uncharacterized protein</fullName>
    </submittedName>
</protein>